<gene>
    <name evidence="9" type="ORF">CYFUS_002518</name>
</gene>
<evidence type="ECO:0000256" key="1">
    <source>
        <dbReference type="ARBA" id="ARBA00022438"/>
    </source>
</evidence>
<keyword evidence="1" id="KW-0031">Aminopeptidase</keyword>
<evidence type="ECO:0000313" key="10">
    <source>
        <dbReference type="Proteomes" id="UP000217257"/>
    </source>
</evidence>
<dbReference type="GO" id="GO:0046872">
    <property type="term" value="F:metal ion binding"/>
    <property type="evidence" value="ECO:0007669"/>
    <property type="project" value="UniProtKB-KW"/>
</dbReference>
<dbReference type="Proteomes" id="UP000217257">
    <property type="component" value="Chromosome"/>
</dbReference>
<dbReference type="InterPro" id="IPR045175">
    <property type="entry name" value="M28_fam"/>
</dbReference>
<evidence type="ECO:0000256" key="6">
    <source>
        <dbReference type="ARBA" id="ARBA00022833"/>
    </source>
</evidence>
<evidence type="ECO:0000256" key="7">
    <source>
        <dbReference type="SAM" id="SignalP"/>
    </source>
</evidence>
<keyword evidence="5" id="KW-0378">Hydrolase</keyword>
<dbReference type="Pfam" id="PF04389">
    <property type="entry name" value="Peptidase_M28"/>
    <property type="match status" value="1"/>
</dbReference>
<keyword evidence="2" id="KW-0645">Protease</keyword>
<dbReference type="InterPro" id="IPR007484">
    <property type="entry name" value="Peptidase_M28"/>
</dbReference>
<sequence length="594" mass="62966">MKMSRWGSVVVWLACATPAWAEAPREKEVWITLGTDALEPVRGAFQARGLTLAAPTFQKGGVAVLRVRESLVEQLALAMHDELHRCAGFIAHDTQGEAFAAVQADNAPQPMASLLYYTLNNAPSVTALMDEVRESELRGTIQALSSNWTNRYYNVQNGADASTWLANEWKKLTAGRPDITVELFAHPFQQSSVIATLPGTTLPDEVVVLGGHLDSINLSNAKTGTAPGADDDASGVASITEVLRVAVLEGYKPARTVKFMAYAGEEAGLLGSKAIANAFKANGVNVVGVLQLDMTNYQGNTFDFGLVLDRTNATLNTQLRNLIATYQPERTVANIMCGYGCSDHASWTLAGYPAVMPFEASLSTMNPNIHGERDTLAYMGDTAENSVKFAKLGASFMAELAKGATEGNTPPPVGVEPGTLQTAAFDATYWAPACSQVGSGCDSGTLLDGRGGVGPELNQPNTLLKGCADGTSGTYHADESLDRLQVSTLDGKILFPGKTVKIEATVYAYSTTEDKLDLYYSASATSPSWQLIGTYSPSRTGVTTLSATYTLPVGGVQAIRANFRHAGPNGATSAARVCSSGGYDDRDDLVFAVP</sequence>
<keyword evidence="4 7" id="KW-0732">Signal</keyword>
<evidence type="ECO:0000256" key="2">
    <source>
        <dbReference type="ARBA" id="ARBA00022670"/>
    </source>
</evidence>
<dbReference type="PANTHER" id="PTHR12147">
    <property type="entry name" value="METALLOPEPTIDASE M28 FAMILY MEMBER"/>
    <property type="match status" value="1"/>
</dbReference>
<name>A0A250J0W7_9BACT</name>
<protein>
    <recommendedName>
        <fullName evidence="8">Peptidase M28 domain-containing protein</fullName>
    </recommendedName>
</protein>
<accession>A0A250J0W7</accession>
<dbReference type="GO" id="GO:0008235">
    <property type="term" value="F:metalloexopeptidase activity"/>
    <property type="evidence" value="ECO:0007669"/>
    <property type="project" value="InterPro"/>
</dbReference>
<dbReference type="AlphaFoldDB" id="A0A250J0W7"/>
<dbReference type="KEGG" id="cfus:CYFUS_002518"/>
<dbReference type="SUPFAM" id="SSF53187">
    <property type="entry name" value="Zn-dependent exopeptidases"/>
    <property type="match status" value="1"/>
</dbReference>
<feature type="chain" id="PRO_5012761263" description="Peptidase M28 domain-containing protein" evidence="7">
    <location>
        <begin position="22"/>
        <end position="594"/>
    </location>
</feature>
<feature type="domain" description="Peptidase M28" evidence="8">
    <location>
        <begin position="193"/>
        <end position="383"/>
    </location>
</feature>
<keyword evidence="3" id="KW-0479">Metal-binding</keyword>
<organism evidence="9 10">
    <name type="scientific">Cystobacter fuscus</name>
    <dbReference type="NCBI Taxonomy" id="43"/>
    <lineage>
        <taxon>Bacteria</taxon>
        <taxon>Pseudomonadati</taxon>
        <taxon>Myxococcota</taxon>
        <taxon>Myxococcia</taxon>
        <taxon>Myxococcales</taxon>
        <taxon>Cystobacterineae</taxon>
        <taxon>Archangiaceae</taxon>
        <taxon>Cystobacter</taxon>
    </lineage>
</organism>
<proteinExistence type="predicted"/>
<dbReference type="GO" id="GO:0004177">
    <property type="term" value="F:aminopeptidase activity"/>
    <property type="evidence" value="ECO:0007669"/>
    <property type="project" value="UniProtKB-KW"/>
</dbReference>
<evidence type="ECO:0000313" key="9">
    <source>
        <dbReference type="EMBL" id="ATB37097.1"/>
    </source>
</evidence>
<evidence type="ECO:0000259" key="8">
    <source>
        <dbReference type="Pfam" id="PF04389"/>
    </source>
</evidence>
<dbReference type="GO" id="GO:0006508">
    <property type="term" value="P:proteolysis"/>
    <property type="evidence" value="ECO:0007669"/>
    <property type="project" value="UniProtKB-KW"/>
</dbReference>
<evidence type="ECO:0000256" key="4">
    <source>
        <dbReference type="ARBA" id="ARBA00022729"/>
    </source>
</evidence>
<feature type="signal peptide" evidence="7">
    <location>
        <begin position="1"/>
        <end position="21"/>
    </location>
</feature>
<keyword evidence="6" id="KW-0862">Zinc</keyword>
<dbReference type="PANTHER" id="PTHR12147:SF56">
    <property type="entry name" value="AMINOPEPTIDASE YDR415C-RELATED"/>
    <property type="match status" value="1"/>
</dbReference>
<evidence type="ECO:0000256" key="5">
    <source>
        <dbReference type="ARBA" id="ARBA00022801"/>
    </source>
</evidence>
<evidence type="ECO:0000256" key="3">
    <source>
        <dbReference type="ARBA" id="ARBA00022723"/>
    </source>
</evidence>
<dbReference type="EMBL" id="CP022098">
    <property type="protein sequence ID" value="ATB37097.1"/>
    <property type="molecule type" value="Genomic_DNA"/>
</dbReference>
<reference evidence="9 10" key="1">
    <citation type="submission" date="2017-06" db="EMBL/GenBank/DDBJ databases">
        <title>Sequencing and comparative analysis of myxobacterial genomes.</title>
        <authorList>
            <person name="Rupp O."/>
            <person name="Goesmann A."/>
            <person name="Sogaard-Andersen L."/>
        </authorList>
    </citation>
    <scope>NUCLEOTIDE SEQUENCE [LARGE SCALE GENOMIC DNA]</scope>
    <source>
        <strain evidence="9 10">DSM 52655</strain>
    </source>
</reference>
<dbReference type="Gene3D" id="3.40.630.10">
    <property type="entry name" value="Zn peptidases"/>
    <property type="match status" value="1"/>
</dbReference>